<accession>A0A6A6WU27</accession>
<proteinExistence type="predicted"/>
<dbReference type="SUPFAM" id="SSF82199">
    <property type="entry name" value="SET domain"/>
    <property type="match status" value="1"/>
</dbReference>
<sequence>MQTGPAAPPAFEIRSTPHSGRAVFAARDIPAHALIWRSEDLALSVLLREYRREVCGQCFSYAHGRDLQIRDAGVGFVFCTETCQDQWREDTGEVGVEAWTVVEALVKRRSKEDSMMVDVGLPRPRKEDIERAWEVALVQARLIKVARQGDWDTPSGGVGSDAEASVQVTKQHKRALQKALQQPISPDVMSFCVSGILFLYNSPLDLEQVLHLESDSTPYLNAGDLLAFTRSYLHLLAILPLPLVRFLTPENLFLLSTRDSHNAFGIRSLEDDGAEFFGYGCWPKASYFNHSCAPSVVKTRVGRTWGFFAQRDLKMGEELCITYLSGEERALERIGRMGILRGNWGFECGCVRCAVG</sequence>
<protein>
    <submittedName>
        <fullName evidence="2">SET domain-containing protein</fullName>
    </submittedName>
</protein>
<dbReference type="Gene3D" id="2.170.270.10">
    <property type="entry name" value="SET domain"/>
    <property type="match status" value="1"/>
</dbReference>
<evidence type="ECO:0000313" key="3">
    <source>
        <dbReference type="Proteomes" id="UP000799757"/>
    </source>
</evidence>
<evidence type="ECO:0000259" key="1">
    <source>
        <dbReference type="PROSITE" id="PS50280"/>
    </source>
</evidence>
<dbReference type="PROSITE" id="PS50280">
    <property type="entry name" value="SET"/>
    <property type="match status" value="1"/>
</dbReference>
<evidence type="ECO:0000313" key="2">
    <source>
        <dbReference type="EMBL" id="KAF2787405.1"/>
    </source>
</evidence>
<dbReference type="PANTHER" id="PTHR12197">
    <property type="entry name" value="HISTONE-LYSINE N-METHYLTRANSFERASE SMYD"/>
    <property type="match status" value="1"/>
</dbReference>
<dbReference type="EMBL" id="MU002323">
    <property type="protein sequence ID" value="KAF2787405.1"/>
    <property type="molecule type" value="Genomic_DNA"/>
</dbReference>
<dbReference type="InterPro" id="IPR046341">
    <property type="entry name" value="SET_dom_sf"/>
</dbReference>
<reference evidence="2" key="1">
    <citation type="journal article" date="2020" name="Stud. Mycol.">
        <title>101 Dothideomycetes genomes: a test case for predicting lifestyles and emergence of pathogens.</title>
        <authorList>
            <person name="Haridas S."/>
            <person name="Albert R."/>
            <person name="Binder M."/>
            <person name="Bloem J."/>
            <person name="Labutti K."/>
            <person name="Salamov A."/>
            <person name="Andreopoulos B."/>
            <person name="Baker S."/>
            <person name="Barry K."/>
            <person name="Bills G."/>
            <person name="Bluhm B."/>
            <person name="Cannon C."/>
            <person name="Castanera R."/>
            <person name="Culley D."/>
            <person name="Daum C."/>
            <person name="Ezra D."/>
            <person name="Gonzalez J."/>
            <person name="Henrissat B."/>
            <person name="Kuo A."/>
            <person name="Liang C."/>
            <person name="Lipzen A."/>
            <person name="Lutzoni F."/>
            <person name="Magnuson J."/>
            <person name="Mondo S."/>
            <person name="Nolan M."/>
            <person name="Ohm R."/>
            <person name="Pangilinan J."/>
            <person name="Park H.-J."/>
            <person name="Ramirez L."/>
            <person name="Alfaro M."/>
            <person name="Sun H."/>
            <person name="Tritt A."/>
            <person name="Yoshinaga Y."/>
            <person name="Zwiers L.-H."/>
            <person name="Turgeon B."/>
            <person name="Goodwin S."/>
            <person name="Spatafora J."/>
            <person name="Crous P."/>
            <person name="Grigoriev I."/>
        </authorList>
    </citation>
    <scope>NUCLEOTIDE SEQUENCE</scope>
    <source>
        <strain evidence="2">CBS 109.77</strain>
    </source>
</reference>
<dbReference type="Proteomes" id="UP000799757">
    <property type="component" value="Unassembled WGS sequence"/>
</dbReference>
<dbReference type="GO" id="GO:0005634">
    <property type="term" value="C:nucleus"/>
    <property type="evidence" value="ECO:0007669"/>
    <property type="project" value="TreeGrafter"/>
</dbReference>
<gene>
    <name evidence="2" type="ORF">K505DRAFT_329711</name>
</gene>
<dbReference type="AlphaFoldDB" id="A0A6A6WU27"/>
<dbReference type="InterPro" id="IPR001214">
    <property type="entry name" value="SET_dom"/>
</dbReference>
<organism evidence="2 3">
    <name type="scientific">Melanomma pulvis-pyrius CBS 109.77</name>
    <dbReference type="NCBI Taxonomy" id="1314802"/>
    <lineage>
        <taxon>Eukaryota</taxon>
        <taxon>Fungi</taxon>
        <taxon>Dikarya</taxon>
        <taxon>Ascomycota</taxon>
        <taxon>Pezizomycotina</taxon>
        <taxon>Dothideomycetes</taxon>
        <taxon>Pleosporomycetidae</taxon>
        <taxon>Pleosporales</taxon>
        <taxon>Melanommataceae</taxon>
        <taxon>Melanomma</taxon>
    </lineage>
</organism>
<dbReference type="Pfam" id="PF00856">
    <property type="entry name" value="SET"/>
    <property type="match status" value="1"/>
</dbReference>
<dbReference type="PANTHER" id="PTHR12197:SF294">
    <property type="entry name" value="POTENTIAL PROTEIN LYSINE METHYLTRANSFERASE SET6"/>
    <property type="match status" value="1"/>
</dbReference>
<dbReference type="InterPro" id="IPR050869">
    <property type="entry name" value="H3K4_H4K5_MeTrfase"/>
</dbReference>
<dbReference type="OrthoDB" id="1028014at2759"/>
<feature type="domain" description="SET" evidence="1">
    <location>
        <begin position="9"/>
        <end position="324"/>
    </location>
</feature>
<name>A0A6A6WU27_9PLEO</name>
<keyword evidence="3" id="KW-1185">Reference proteome</keyword>
<dbReference type="CDD" id="cd20071">
    <property type="entry name" value="SET_SMYD"/>
    <property type="match status" value="1"/>
</dbReference>